<organism evidence="6 7">
    <name type="scientific">Waltera intestinalis</name>
    <dbReference type="NCBI Taxonomy" id="2606635"/>
    <lineage>
        <taxon>Bacteria</taxon>
        <taxon>Bacillati</taxon>
        <taxon>Bacillota</taxon>
        <taxon>Clostridia</taxon>
        <taxon>Lachnospirales</taxon>
        <taxon>Lachnospiraceae</taxon>
        <taxon>Waltera</taxon>
    </lineage>
</organism>
<dbReference type="AlphaFoldDB" id="A0A6L5YIU7"/>
<protein>
    <submittedName>
        <fullName evidence="6">Glycoside hydrolase family 5 protein</fullName>
    </submittedName>
</protein>
<feature type="domain" description="Glycoside hydrolase family 5" evidence="5">
    <location>
        <begin position="110"/>
        <end position="376"/>
    </location>
</feature>
<keyword evidence="7" id="KW-1185">Reference proteome</keyword>
<proteinExistence type="inferred from homology"/>
<keyword evidence="1" id="KW-0732">Signal</keyword>
<evidence type="ECO:0000256" key="1">
    <source>
        <dbReference type="ARBA" id="ARBA00022729"/>
    </source>
</evidence>
<comment type="similarity">
    <text evidence="4">Belongs to the glycosyl hydrolase 5 (cellulase A) family.</text>
</comment>
<dbReference type="EMBL" id="VUMU01000009">
    <property type="protein sequence ID" value="MST58334.1"/>
    <property type="molecule type" value="Genomic_DNA"/>
</dbReference>
<evidence type="ECO:0000256" key="4">
    <source>
        <dbReference type="RuleBase" id="RU361153"/>
    </source>
</evidence>
<sequence length="560" mass="65148">MVLKRLNIITLSLACVICTCSCENMTESQIYSETDTVEKPETYEMNINLSENIENDSFSDNENYCDNIDAKEDNANWDAWMLMEEINVGWNLGNSLGTAAAECGYDANLEMETIWGNPKVSKELIDYVKSLGFNTIRIPVSWCYNCGRDENGKIKIGEQWLKRVHEVVDYAIDNDMYVILNTMCDAWVLFRCGVEDETEWKQVQQDTEDLWRQIAQSFAEYDKRLIFEGFNEIDNVVTGFTYSDLSAEQMNILNQIFVTTVRSTEGSNIKRILLVPTLFDSTLTQVTDAFRLPEDDVNNEENYLIVSVHCYESEFDQDIEWKFQTLQEFSNRIGAPILITEFGAKDDYVLSELREEFTSNYIARANKYGIKCCIWDDGYHWKLVDRYDYSQTNMDMIEAIFAGVAGQNYETDFKNKMVLDNIDDFYFGDMNLSTGCIEMVDYQNKYWATLTTKTKDNRFLETRDGDYLCISMKTKGAATNFWINYICFLDEKQNVIEYKKDKNILHRFLCTKIPDDAKYFVVNTYDPYSNYAIEDIQQYLEKGDLSMSITFVNIEESDSE</sequence>
<dbReference type="RefSeq" id="WP_154496513.1">
    <property type="nucleotide sequence ID" value="NZ_VUMU01000009.1"/>
</dbReference>
<gene>
    <name evidence="6" type="ORF">FYJ59_08800</name>
</gene>
<keyword evidence="2 4" id="KW-0378">Hydrolase</keyword>
<dbReference type="Proteomes" id="UP000476055">
    <property type="component" value="Unassembled WGS sequence"/>
</dbReference>
<dbReference type="Pfam" id="PF00150">
    <property type="entry name" value="Cellulase"/>
    <property type="match status" value="1"/>
</dbReference>
<name>A0A6L5YIU7_9FIRM</name>
<dbReference type="Gene3D" id="3.20.20.80">
    <property type="entry name" value="Glycosidases"/>
    <property type="match status" value="1"/>
</dbReference>
<dbReference type="GO" id="GO:0008422">
    <property type="term" value="F:beta-glucosidase activity"/>
    <property type="evidence" value="ECO:0007669"/>
    <property type="project" value="TreeGrafter"/>
</dbReference>
<keyword evidence="3 4" id="KW-0326">Glycosidase</keyword>
<comment type="caution">
    <text evidence="6">The sequence shown here is derived from an EMBL/GenBank/DDBJ whole genome shotgun (WGS) entry which is preliminary data.</text>
</comment>
<evidence type="ECO:0000259" key="5">
    <source>
        <dbReference type="Pfam" id="PF00150"/>
    </source>
</evidence>
<dbReference type="InterPro" id="IPR050386">
    <property type="entry name" value="Glycosyl_hydrolase_5"/>
</dbReference>
<dbReference type="GO" id="GO:0005576">
    <property type="term" value="C:extracellular region"/>
    <property type="evidence" value="ECO:0007669"/>
    <property type="project" value="TreeGrafter"/>
</dbReference>
<dbReference type="GO" id="GO:0009986">
    <property type="term" value="C:cell surface"/>
    <property type="evidence" value="ECO:0007669"/>
    <property type="project" value="TreeGrafter"/>
</dbReference>
<evidence type="ECO:0000256" key="3">
    <source>
        <dbReference type="ARBA" id="ARBA00023295"/>
    </source>
</evidence>
<evidence type="ECO:0000313" key="6">
    <source>
        <dbReference type="EMBL" id="MST58334.1"/>
    </source>
</evidence>
<dbReference type="PANTHER" id="PTHR31297">
    <property type="entry name" value="GLUCAN ENDO-1,6-BETA-GLUCOSIDASE B"/>
    <property type="match status" value="1"/>
</dbReference>
<accession>A0A6L5YIU7</accession>
<evidence type="ECO:0000256" key="2">
    <source>
        <dbReference type="ARBA" id="ARBA00022801"/>
    </source>
</evidence>
<dbReference type="SUPFAM" id="SSF51445">
    <property type="entry name" value="(Trans)glycosidases"/>
    <property type="match status" value="1"/>
</dbReference>
<reference evidence="6 7" key="1">
    <citation type="submission" date="2019-08" db="EMBL/GenBank/DDBJ databases">
        <title>In-depth cultivation of the pig gut microbiome towards novel bacterial diversity and tailored functional studies.</title>
        <authorList>
            <person name="Wylensek D."/>
            <person name="Hitch T.C.A."/>
            <person name="Clavel T."/>
        </authorList>
    </citation>
    <scope>NUCLEOTIDE SEQUENCE [LARGE SCALE GENOMIC DNA]</scope>
    <source>
        <strain evidence="6 7">WCA3-601-WT-6H</strain>
    </source>
</reference>
<dbReference type="PANTHER" id="PTHR31297:SF17">
    <property type="entry name" value="ENDOGLUCANASE"/>
    <property type="match status" value="1"/>
</dbReference>
<dbReference type="InterPro" id="IPR001547">
    <property type="entry name" value="Glyco_hydro_5"/>
</dbReference>
<dbReference type="InterPro" id="IPR017853">
    <property type="entry name" value="GH"/>
</dbReference>
<evidence type="ECO:0000313" key="7">
    <source>
        <dbReference type="Proteomes" id="UP000476055"/>
    </source>
</evidence>
<dbReference type="GO" id="GO:0009251">
    <property type="term" value="P:glucan catabolic process"/>
    <property type="evidence" value="ECO:0007669"/>
    <property type="project" value="TreeGrafter"/>
</dbReference>